<proteinExistence type="predicted"/>
<dbReference type="AlphaFoldDB" id="A0A5M9JCN2"/>
<name>A0A5M9JCN2_MONFR</name>
<evidence type="ECO:0000256" key="1">
    <source>
        <dbReference type="SAM" id="MobiDB-lite"/>
    </source>
</evidence>
<dbReference type="EMBL" id="VICG01000011">
    <property type="protein sequence ID" value="KAA8567114.1"/>
    <property type="molecule type" value="Genomic_DNA"/>
</dbReference>
<keyword evidence="3" id="KW-1185">Reference proteome</keyword>
<feature type="region of interest" description="Disordered" evidence="1">
    <location>
        <begin position="1"/>
        <end position="70"/>
    </location>
</feature>
<organism evidence="2 3">
    <name type="scientific">Monilinia fructicola</name>
    <name type="common">Brown rot fungus</name>
    <name type="synonym">Ciboria fructicola</name>
    <dbReference type="NCBI Taxonomy" id="38448"/>
    <lineage>
        <taxon>Eukaryota</taxon>
        <taxon>Fungi</taxon>
        <taxon>Dikarya</taxon>
        <taxon>Ascomycota</taxon>
        <taxon>Pezizomycotina</taxon>
        <taxon>Leotiomycetes</taxon>
        <taxon>Helotiales</taxon>
        <taxon>Sclerotiniaceae</taxon>
        <taxon>Monilinia</taxon>
    </lineage>
</organism>
<feature type="compositionally biased region" description="Acidic residues" evidence="1">
    <location>
        <begin position="33"/>
        <end position="44"/>
    </location>
</feature>
<evidence type="ECO:0000313" key="2">
    <source>
        <dbReference type="EMBL" id="KAA8567114.1"/>
    </source>
</evidence>
<accession>A0A5M9JCN2</accession>
<evidence type="ECO:0000313" key="3">
    <source>
        <dbReference type="Proteomes" id="UP000322873"/>
    </source>
</evidence>
<sequence length="394" mass="44978">MTDFTREGSHSSSGVSEFGSEYDFEPYNAAYQSDDDDDQADDDDKSFGNKSDDLEAEEAETTQSESGQSFMSQITIQIQRDEAYLKSLFKSPLEEDQFGDLDLFTHAGRVQARTKLMDQPPEVIVAIEKTWNDVNREFHRSVYEIMKCKDEAVTIEGREDRFTKRQADLDKLIKMMESNEKLGGTFNQSFFDHIDKRLVYHEKFDAKNADLLGKSLTLEALVRLFEQRGQNHRSEALRHYFRRGRYGLDLLNKQTTRNQAYLVMSVHINTANGVWHRDLGRLHYAIHKVKVENGLPLDLQDGGHKLGELEVVAGRTVLPITSFPATTIGPSMKDAYYGEPVTYHAIGHRMRLRHRASLIRATSTAAPALSLSHLKIISKLPSRDDFQCIFFRAT</sequence>
<comment type="caution">
    <text evidence="2">The sequence shown here is derived from an EMBL/GenBank/DDBJ whole genome shotgun (WGS) entry which is preliminary data.</text>
</comment>
<dbReference type="Proteomes" id="UP000322873">
    <property type="component" value="Unassembled WGS sequence"/>
</dbReference>
<protein>
    <submittedName>
        <fullName evidence="2">Uncharacterized protein</fullName>
    </submittedName>
</protein>
<gene>
    <name evidence="2" type="ORF">EYC84_010181</name>
</gene>
<reference evidence="2 3" key="1">
    <citation type="submission" date="2019-06" db="EMBL/GenBank/DDBJ databases">
        <title>Genome Sequence of the Brown Rot Fungal Pathogen Monilinia fructicola.</title>
        <authorList>
            <person name="De Miccolis Angelini R.M."/>
            <person name="Landi L."/>
            <person name="Abate D."/>
            <person name="Pollastro S."/>
            <person name="Romanazzi G."/>
            <person name="Faretra F."/>
        </authorList>
    </citation>
    <scope>NUCLEOTIDE SEQUENCE [LARGE SCALE GENOMIC DNA]</scope>
    <source>
        <strain evidence="2 3">Mfrc123</strain>
    </source>
</reference>
<feature type="compositionally biased region" description="Low complexity" evidence="1">
    <location>
        <begin position="10"/>
        <end position="21"/>
    </location>
</feature>
<dbReference type="VEuPathDB" id="FungiDB:MFRU_007g02170"/>